<reference evidence="2" key="1">
    <citation type="journal article" date="2023" name="Front. Plant Sci.">
        <title>Chromosomal-level genome assembly of Melastoma candidum provides insights into trichome evolution.</title>
        <authorList>
            <person name="Zhong Y."/>
            <person name="Wu W."/>
            <person name="Sun C."/>
            <person name="Zou P."/>
            <person name="Liu Y."/>
            <person name="Dai S."/>
            <person name="Zhou R."/>
        </authorList>
    </citation>
    <scope>NUCLEOTIDE SEQUENCE [LARGE SCALE GENOMIC DNA]</scope>
</reference>
<name>A0ACB9QWN6_9MYRT</name>
<keyword evidence="2" id="KW-1185">Reference proteome</keyword>
<proteinExistence type="predicted"/>
<accession>A0ACB9QWN6</accession>
<gene>
    <name evidence="1" type="ORF">MLD38_019614</name>
</gene>
<evidence type="ECO:0000313" key="1">
    <source>
        <dbReference type="EMBL" id="KAI4371371.1"/>
    </source>
</evidence>
<dbReference type="Proteomes" id="UP001057402">
    <property type="component" value="Chromosome 5"/>
</dbReference>
<comment type="caution">
    <text evidence="1">The sequence shown here is derived from an EMBL/GenBank/DDBJ whole genome shotgun (WGS) entry which is preliminary data.</text>
</comment>
<organism evidence="1 2">
    <name type="scientific">Melastoma candidum</name>
    <dbReference type="NCBI Taxonomy" id="119954"/>
    <lineage>
        <taxon>Eukaryota</taxon>
        <taxon>Viridiplantae</taxon>
        <taxon>Streptophyta</taxon>
        <taxon>Embryophyta</taxon>
        <taxon>Tracheophyta</taxon>
        <taxon>Spermatophyta</taxon>
        <taxon>Magnoliopsida</taxon>
        <taxon>eudicotyledons</taxon>
        <taxon>Gunneridae</taxon>
        <taxon>Pentapetalae</taxon>
        <taxon>rosids</taxon>
        <taxon>malvids</taxon>
        <taxon>Myrtales</taxon>
        <taxon>Melastomataceae</taxon>
        <taxon>Melastomatoideae</taxon>
        <taxon>Melastomateae</taxon>
        <taxon>Melastoma</taxon>
    </lineage>
</organism>
<evidence type="ECO:0000313" key="2">
    <source>
        <dbReference type="Proteomes" id="UP001057402"/>
    </source>
</evidence>
<protein>
    <submittedName>
        <fullName evidence="1">Uncharacterized protein</fullName>
    </submittedName>
</protein>
<sequence length="210" mass="22601">MDSAPAKEGDAGVDLEAGVAGSREEVGLVWDSDSDVELQGRPSVVSSWVDQARKEEKRKKSSGKKASRPPRPPRAPSLDAADQKLMREIAEYAMLKRARMERMKALKKERNAKAGSGSSSGNAIALVFTVLFIFVVLFHGCSPGTKPSVSSFEGSPESAGFHDKDSLSSHYGPITLLSYDHGPSYGSTPSSTEQAVDERLPHQKLSKALQ</sequence>
<dbReference type="EMBL" id="CM042884">
    <property type="protein sequence ID" value="KAI4371371.1"/>
    <property type="molecule type" value="Genomic_DNA"/>
</dbReference>